<dbReference type="HOGENOM" id="CLU_000288_37_6_1"/>
<dbReference type="AlphaFoldDB" id="A0EFC2"/>
<dbReference type="Proteomes" id="UP000000600">
    <property type="component" value="Unassembled WGS sequence"/>
</dbReference>
<dbReference type="InParanoid" id="A0EFC2"/>
<dbReference type="GO" id="GO:0044773">
    <property type="term" value="P:mitotic DNA damage checkpoint signaling"/>
    <property type="evidence" value="ECO:0000318"/>
    <property type="project" value="GO_Central"/>
</dbReference>
<name>A0EFC2_PARTE</name>
<dbReference type="GO" id="GO:0005737">
    <property type="term" value="C:cytoplasm"/>
    <property type="evidence" value="ECO:0000318"/>
    <property type="project" value="GO_Central"/>
</dbReference>
<dbReference type="PROSITE" id="PS50011">
    <property type="entry name" value="PROTEIN_KINASE_DOM"/>
    <property type="match status" value="1"/>
</dbReference>
<dbReference type="EMBL" id="CT868675">
    <property type="protein sequence ID" value="CAK94013.1"/>
    <property type="molecule type" value="Genomic_DNA"/>
</dbReference>
<dbReference type="Pfam" id="PF00069">
    <property type="entry name" value="Pkinase"/>
    <property type="match status" value="1"/>
</dbReference>
<dbReference type="Gene3D" id="1.10.510.10">
    <property type="entry name" value="Transferase(Phosphotransferase) domain 1"/>
    <property type="match status" value="1"/>
</dbReference>
<evidence type="ECO:0000256" key="4">
    <source>
        <dbReference type="ARBA" id="ARBA00022840"/>
    </source>
</evidence>
<evidence type="ECO:0000256" key="3">
    <source>
        <dbReference type="ARBA" id="ARBA00022777"/>
    </source>
</evidence>
<dbReference type="RefSeq" id="XP_001461386.1">
    <property type="nucleotide sequence ID" value="XM_001461349.1"/>
</dbReference>
<sequence>MSDTLEIRDNYIIKYSESNKIGMGAFGEVYKCRRKDGSDDDDSLCVKLVQKDKAIMKQQQQGLTIQKLLINLKPERLVRIENYLNLPHQFEIIMERCDMDLEKEFQSLLRQKQWYNLDQCLNIVHQIAEGCRILYEHNIVHRDIKPSNILVKVENKKQINERKVYKITDFDFSKILEAFHQPNALITNVGTATHSSPQITFNNSGKGYSGKCDIYSYGTLFYQVFFEGKLPNTQIKQQRQQSCKDNELENIRLFQKAIQTQKFKCNPPKYDRAQEIADLLDKMIVYEEEERISFDQFFLHPIVNLEEYEIFKIQTVQFRKQQFYNSIWKKYQNQNDINTITFILCLQQLGYQELLYCMGFIHSIITDIHPSYKLKKDITTIQRILSQCAKDINFYPMYQKQTMEIRKEYFQMKEILNQQELTFLQLKQKISPDDQQIQPQMVLPLQEGKRIEPQLIFDTLRSLLDQNLYEDLKSEIRKVLQFQEKYPYEKYREVNPDEIFKMDISV</sequence>
<dbReference type="GO" id="GO:0004674">
    <property type="term" value="F:protein serine/threonine kinase activity"/>
    <property type="evidence" value="ECO:0000318"/>
    <property type="project" value="GO_Central"/>
</dbReference>
<feature type="domain" description="Protein kinase" evidence="5">
    <location>
        <begin position="15"/>
        <end position="303"/>
    </location>
</feature>
<dbReference type="SUPFAM" id="SSF56112">
    <property type="entry name" value="Protein kinase-like (PK-like)"/>
    <property type="match status" value="1"/>
</dbReference>
<dbReference type="SMART" id="SM00220">
    <property type="entry name" value="S_TKc"/>
    <property type="match status" value="1"/>
</dbReference>
<dbReference type="InterPro" id="IPR045269">
    <property type="entry name" value="Atg1-like"/>
</dbReference>
<dbReference type="InterPro" id="IPR011009">
    <property type="entry name" value="Kinase-like_dom_sf"/>
</dbReference>
<organism evidence="6 7">
    <name type="scientific">Paramecium tetraurelia</name>
    <dbReference type="NCBI Taxonomy" id="5888"/>
    <lineage>
        <taxon>Eukaryota</taxon>
        <taxon>Sar</taxon>
        <taxon>Alveolata</taxon>
        <taxon>Ciliophora</taxon>
        <taxon>Intramacronucleata</taxon>
        <taxon>Oligohymenophorea</taxon>
        <taxon>Peniculida</taxon>
        <taxon>Parameciidae</taxon>
        <taxon>Paramecium</taxon>
    </lineage>
</organism>
<gene>
    <name evidence="6" type="ORF">GSPATT00026336001</name>
</gene>
<dbReference type="Gene3D" id="3.30.200.20">
    <property type="entry name" value="Phosphorylase Kinase, domain 1"/>
    <property type="match status" value="1"/>
</dbReference>
<keyword evidence="2" id="KW-0547">Nucleotide-binding</keyword>
<evidence type="ECO:0000259" key="5">
    <source>
        <dbReference type="PROSITE" id="PS50011"/>
    </source>
</evidence>
<dbReference type="PROSITE" id="PS00108">
    <property type="entry name" value="PROTEIN_KINASE_ST"/>
    <property type="match status" value="1"/>
</dbReference>
<dbReference type="GO" id="GO:0005524">
    <property type="term" value="F:ATP binding"/>
    <property type="evidence" value="ECO:0007669"/>
    <property type="project" value="UniProtKB-KW"/>
</dbReference>
<keyword evidence="4" id="KW-0067">ATP-binding</keyword>
<dbReference type="eggNOG" id="KOG0595">
    <property type="taxonomic scope" value="Eukaryota"/>
</dbReference>
<keyword evidence="3" id="KW-0418">Kinase</keyword>
<dbReference type="InterPro" id="IPR000719">
    <property type="entry name" value="Prot_kinase_dom"/>
</dbReference>
<proteinExistence type="predicted"/>
<keyword evidence="1" id="KW-0808">Transferase</keyword>
<dbReference type="GO" id="GO:0005634">
    <property type="term" value="C:nucleus"/>
    <property type="evidence" value="ECO:0000318"/>
    <property type="project" value="GO_Central"/>
</dbReference>
<accession>A0EFC2</accession>
<evidence type="ECO:0000256" key="1">
    <source>
        <dbReference type="ARBA" id="ARBA00022679"/>
    </source>
</evidence>
<evidence type="ECO:0000313" key="7">
    <source>
        <dbReference type="Proteomes" id="UP000000600"/>
    </source>
</evidence>
<keyword evidence="7" id="KW-1185">Reference proteome</keyword>
<dbReference type="STRING" id="5888.A0EFC2"/>
<dbReference type="OMA" id="YEIFKIQ"/>
<dbReference type="FunFam" id="1.10.510.10:FF:001926">
    <property type="entry name" value="Uncharacterized protein"/>
    <property type="match status" value="1"/>
</dbReference>
<dbReference type="KEGG" id="ptm:GSPATT00026336001"/>
<dbReference type="InterPro" id="IPR008271">
    <property type="entry name" value="Ser/Thr_kinase_AS"/>
</dbReference>
<protein>
    <recommendedName>
        <fullName evidence="5">Protein kinase domain-containing protein</fullName>
    </recommendedName>
</protein>
<reference evidence="6 7" key="1">
    <citation type="journal article" date="2006" name="Nature">
        <title>Global trends of whole-genome duplications revealed by the ciliate Paramecium tetraurelia.</title>
        <authorList>
            <consortium name="Genoscope"/>
            <person name="Aury J.-M."/>
            <person name="Jaillon O."/>
            <person name="Duret L."/>
            <person name="Noel B."/>
            <person name="Jubin C."/>
            <person name="Porcel B.M."/>
            <person name="Segurens B."/>
            <person name="Daubin V."/>
            <person name="Anthouard V."/>
            <person name="Aiach N."/>
            <person name="Arnaiz O."/>
            <person name="Billaut A."/>
            <person name="Beisson J."/>
            <person name="Blanc I."/>
            <person name="Bouhouche K."/>
            <person name="Camara F."/>
            <person name="Duharcourt S."/>
            <person name="Guigo R."/>
            <person name="Gogendeau D."/>
            <person name="Katinka M."/>
            <person name="Keller A.-M."/>
            <person name="Kissmehl R."/>
            <person name="Klotz C."/>
            <person name="Koll F."/>
            <person name="Le Moue A."/>
            <person name="Lepere C."/>
            <person name="Malinsky S."/>
            <person name="Nowacki M."/>
            <person name="Nowak J.K."/>
            <person name="Plattner H."/>
            <person name="Poulain J."/>
            <person name="Ruiz F."/>
            <person name="Serrano V."/>
            <person name="Zagulski M."/>
            <person name="Dessen P."/>
            <person name="Betermier M."/>
            <person name="Weissenbach J."/>
            <person name="Scarpelli C."/>
            <person name="Schachter V."/>
            <person name="Sperling L."/>
            <person name="Meyer E."/>
            <person name="Cohen J."/>
            <person name="Wincker P."/>
        </authorList>
    </citation>
    <scope>NUCLEOTIDE SEQUENCE [LARGE SCALE GENOMIC DNA]</scope>
    <source>
        <strain evidence="6 7">Stock d4-2</strain>
    </source>
</reference>
<evidence type="ECO:0000313" key="6">
    <source>
        <dbReference type="EMBL" id="CAK94013.1"/>
    </source>
</evidence>
<dbReference type="CDD" id="cd00180">
    <property type="entry name" value="PKc"/>
    <property type="match status" value="1"/>
</dbReference>
<evidence type="ECO:0000256" key="2">
    <source>
        <dbReference type="ARBA" id="ARBA00022741"/>
    </source>
</evidence>
<dbReference type="OrthoDB" id="5337378at2759"/>
<dbReference type="GO" id="GO:0010506">
    <property type="term" value="P:regulation of autophagy"/>
    <property type="evidence" value="ECO:0007669"/>
    <property type="project" value="InterPro"/>
</dbReference>
<dbReference type="GeneID" id="5047171"/>
<dbReference type="PANTHER" id="PTHR24348:SF22">
    <property type="entry name" value="NON-SPECIFIC SERINE_THREONINE PROTEIN KINASE"/>
    <property type="match status" value="1"/>
</dbReference>
<dbReference type="PANTHER" id="PTHR24348">
    <property type="entry name" value="SERINE/THREONINE-PROTEIN KINASE UNC-51-RELATED"/>
    <property type="match status" value="1"/>
</dbReference>